<evidence type="ECO:0000256" key="3">
    <source>
        <dbReference type="ARBA" id="ARBA00022679"/>
    </source>
</evidence>
<dbReference type="GO" id="GO:0003723">
    <property type="term" value="F:RNA binding"/>
    <property type="evidence" value="ECO:0007669"/>
    <property type="project" value="InterPro"/>
</dbReference>
<name>A0A2A9D2N1_9MICO</name>
<feature type="region of interest" description="Disordered" evidence="4">
    <location>
        <begin position="1"/>
        <end position="76"/>
    </location>
</feature>
<dbReference type="FunFam" id="3.40.1280.10:FF:000008">
    <property type="entry name" value="Group 3 RNA methyltransferase TrmH"/>
    <property type="match status" value="1"/>
</dbReference>
<dbReference type="SUPFAM" id="SSF55315">
    <property type="entry name" value="L30e-like"/>
    <property type="match status" value="1"/>
</dbReference>
<evidence type="ECO:0000313" key="7">
    <source>
        <dbReference type="Proteomes" id="UP000224915"/>
    </source>
</evidence>
<dbReference type="PANTHER" id="PTHR46429:SF1">
    <property type="entry name" value="23S RRNA (GUANOSINE-2'-O-)-METHYLTRANSFERASE RLMB"/>
    <property type="match status" value="1"/>
</dbReference>
<evidence type="ECO:0000256" key="1">
    <source>
        <dbReference type="ARBA" id="ARBA00007228"/>
    </source>
</evidence>
<keyword evidence="7" id="KW-1185">Reference proteome</keyword>
<protein>
    <submittedName>
        <fullName evidence="6">23S rRNA (Guanosine2251-2'-O)-methyltransferase</fullName>
    </submittedName>
</protein>
<dbReference type="InterPro" id="IPR029028">
    <property type="entry name" value="Alpha/beta_knot_MTases"/>
</dbReference>
<dbReference type="GO" id="GO:0006396">
    <property type="term" value="P:RNA processing"/>
    <property type="evidence" value="ECO:0007669"/>
    <property type="project" value="InterPro"/>
</dbReference>
<dbReference type="AlphaFoldDB" id="A0A2A9D2N1"/>
<keyword evidence="2 6" id="KW-0489">Methyltransferase</keyword>
<dbReference type="CDD" id="cd18103">
    <property type="entry name" value="SpoU-like_RlmB"/>
    <property type="match status" value="1"/>
</dbReference>
<comment type="caution">
    <text evidence="6">The sequence shown here is derived from an EMBL/GenBank/DDBJ whole genome shotgun (WGS) entry which is preliminary data.</text>
</comment>
<dbReference type="PANTHER" id="PTHR46429">
    <property type="entry name" value="23S RRNA (GUANOSINE-2'-O-)-METHYLTRANSFERASE RLMB"/>
    <property type="match status" value="1"/>
</dbReference>
<comment type="similarity">
    <text evidence="1">Belongs to the class IV-like SAM-binding methyltransferase superfamily. RNA methyltransferase TrmH family.</text>
</comment>
<dbReference type="InterPro" id="IPR029064">
    <property type="entry name" value="Ribosomal_eL30-like_sf"/>
</dbReference>
<reference evidence="6 7" key="1">
    <citation type="submission" date="2017-10" db="EMBL/GenBank/DDBJ databases">
        <title>Sequencing the genomes of 1000 actinobacteria strains.</title>
        <authorList>
            <person name="Klenk H.-P."/>
        </authorList>
    </citation>
    <scope>NUCLEOTIDE SEQUENCE [LARGE SCALE GENOMIC DNA]</scope>
    <source>
        <strain evidence="6 7">DSM 21801</strain>
    </source>
</reference>
<dbReference type="Gene3D" id="3.30.1330.30">
    <property type="match status" value="1"/>
</dbReference>
<dbReference type="SUPFAM" id="SSF75217">
    <property type="entry name" value="alpha/beta knot"/>
    <property type="match status" value="1"/>
</dbReference>
<dbReference type="NCBIfam" id="TIGR00186">
    <property type="entry name" value="rRNA_methyl_3"/>
    <property type="match status" value="1"/>
</dbReference>
<proteinExistence type="inferred from homology"/>
<dbReference type="Proteomes" id="UP000224915">
    <property type="component" value="Unassembled WGS sequence"/>
</dbReference>
<dbReference type="EMBL" id="PDJD01000001">
    <property type="protein sequence ID" value="PFG20596.1"/>
    <property type="molecule type" value="Genomic_DNA"/>
</dbReference>
<dbReference type="Pfam" id="PF08032">
    <property type="entry name" value="SpoU_sub_bind"/>
    <property type="match status" value="1"/>
</dbReference>
<dbReference type="RefSeq" id="WP_098469542.1">
    <property type="nucleotide sequence ID" value="NZ_PDJD01000001.1"/>
</dbReference>
<dbReference type="SMART" id="SM00967">
    <property type="entry name" value="SpoU_sub_bind"/>
    <property type="match status" value="1"/>
</dbReference>
<dbReference type="InterPro" id="IPR013123">
    <property type="entry name" value="SpoU_subst-bd"/>
</dbReference>
<gene>
    <name evidence="6" type="ORF">ATL40_2203</name>
</gene>
<dbReference type="Pfam" id="PF00588">
    <property type="entry name" value="SpoU_methylase"/>
    <property type="match status" value="1"/>
</dbReference>
<dbReference type="InterPro" id="IPR004441">
    <property type="entry name" value="rRNA_MeTrfase_TrmH"/>
</dbReference>
<dbReference type="InterPro" id="IPR001537">
    <property type="entry name" value="SpoU_MeTrfase"/>
</dbReference>
<dbReference type="GO" id="GO:0032259">
    <property type="term" value="P:methylation"/>
    <property type="evidence" value="ECO:0007669"/>
    <property type="project" value="UniProtKB-KW"/>
</dbReference>
<keyword evidence="3 6" id="KW-0808">Transferase</keyword>
<evidence type="ECO:0000259" key="5">
    <source>
        <dbReference type="SMART" id="SM00967"/>
    </source>
</evidence>
<feature type="domain" description="RNA 2-O ribose methyltransferase substrate binding" evidence="5">
    <location>
        <begin position="78"/>
        <end position="154"/>
    </location>
</feature>
<evidence type="ECO:0000256" key="4">
    <source>
        <dbReference type="SAM" id="MobiDB-lite"/>
    </source>
</evidence>
<dbReference type="Gene3D" id="3.40.1280.10">
    <property type="match status" value="1"/>
</dbReference>
<dbReference type="GO" id="GO:0008173">
    <property type="term" value="F:RNA methyltransferase activity"/>
    <property type="evidence" value="ECO:0007669"/>
    <property type="project" value="InterPro"/>
</dbReference>
<organism evidence="6 7">
    <name type="scientific">Serinibacter salmoneus</name>
    <dbReference type="NCBI Taxonomy" id="556530"/>
    <lineage>
        <taxon>Bacteria</taxon>
        <taxon>Bacillati</taxon>
        <taxon>Actinomycetota</taxon>
        <taxon>Actinomycetes</taxon>
        <taxon>Micrococcales</taxon>
        <taxon>Beutenbergiaceae</taxon>
        <taxon>Serinibacter</taxon>
    </lineage>
</organism>
<evidence type="ECO:0000256" key="2">
    <source>
        <dbReference type="ARBA" id="ARBA00022603"/>
    </source>
</evidence>
<dbReference type="OrthoDB" id="9785673at2"/>
<evidence type="ECO:0000313" key="6">
    <source>
        <dbReference type="EMBL" id="PFG20596.1"/>
    </source>
</evidence>
<accession>A0A2A9D2N1</accession>
<dbReference type="InterPro" id="IPR029026">
    <property type="entry name" value="tRNA_m1G_MTases_N"/>
</dbReference>
<dbReference type="GO" id="GO:0005829">
    <property type="term" value="C:cytosol"/>
    <property type="evidence" value="ECO:0007669"/>
    <property type="project" value="TreeGrafter"/>
</dbReference>
<sequence length="319" mass="33156">MAGNSSRRGAVRKASTKKGAQVGSGGQRRRGLEGRGPTPKASERTGHPAARKAAAATKRSENRAAQSKQRTPKAGAEVIFGRNSVLEALREGIPATTLYVASRTESEDRLKESVRRAVEQGIPLIETTRTELDTLAGRGAHQGILLSVPEYTYAVSDDLLAAAFESNRAPLFVALDGVTDTRNLGAIIRSAGAFGAHGVIVPERRAAGVGAATWKTSAGAAARVPVARATNLVRTLKEFKKQGVFVVGLDGGGTSDVSDLPVAAGPVVLVAGAEGKGLSRLVRETCDLVAAIPISSSVESLNASVATSLALYEVSKQRR</sequence>